<dbReference type="InterPro" id="IPR011010">
    <property type="entry name" value="DNA_brk_join_enz"/>
</dbReference>
<evidence type="ECO:0000259" key="2">
    <source>
        <dbReference type="PROSITE" id="PS51898"/>
    </source>
</evidence>
<keyword evidence="1" id="KW-0233">DNA recombination</keyword>
<keyword evidence="4" id="KW-1185">Reference proteome</keyword>
<name>A0ABW9LPW7_9MYCO</name>
<dbReference type="RefSeq" id="WP_078332055.1">
    <property type="nucleotide sequence ID" value="NZ_JBKBDD010000033.1"/>
</dbReference>
<evidence type="ECO:0000313" key="4">
    <source>
        <dbReference type="Proteomes" id="UP001635816"/>
    </source>
</evidence>
<dbReference type="Pfam" id="PF00589">
    <property type="entry name" value="Phage_integrase"/>
    <property type="match status" value="1"/>
</dbReference>
<protein>
    <submittedName>
        <fullName evidence="3">Tyrosine-type recombinase/integrase</fullName>
    </submittedName>
</protein>
<dbReference type="PROSITE" id="PS51898">
    <property type="entry name" value="TYR_RECOMBINASE"/>
    <property type="match status" value="1"/>
</dbReference>
<evidence type="ECO:0000313" key="3">
    <source>
        <dbReference type="EMBL" id="MFN6548651.1"/>
    </source>
</evidence>
<dbReference type="EMBL" id="JBKBDD010000033">
    <property type="protein sequence ID" value="MFN6548651.1"/>
    <property type="molecule type" value="Genomic_DNA"/>
</dbReference>
<accession>A0ABW9LPW7</accession>
<feature type="domain" description="Tyr recombinase" evidence="2">
    <location>
        <begin position="455"/>
        <end position="671"/>
    </location>
</feature>
<dbReference type="PANTHER" id="PTHR30349:SF64">
    <property type="entry name" value="PROPHAGE INTEGRASE INTD-RELATED"/>
    <property type="match status" value="1"/>
</dbReference>
<organism evidence="3 4">
    <name type="scientific">Mycolicibacterium nivoides</name>
    <dbReference type="NCBI Taxonomy" id="2487344"/>
    <lineage>
        <taxon>Bacteria</taxon>
        <taxon>Bacillati</taxon>
        <taxon>Actinomycetota</taxon>
        <taxon>Actinomycetes</taxon>
        <taxon>Mycobacteriales</taxon>
        <taxon>Mycobacteriaceae</taxon>
        <taxon>Mycolicibacterium</taxon>
    </lineage>
</organism>
<gene>
    <name evidence="3" type="ORF">ACK4CT_36515</name>
</gene>
<reference evidence="3 4" key="1">
    <citation type="submission" date="2024-12" db="EMBL/GenBank/DDBJ databases">
        <title>The coexistence of Mycolicibacterium septicum and Mycolicibacterium nivoides in clinical samples.</title>
        <authorList>
            <person name="Wang C."/>
            <person name="Feng Y."/>
            <person name="Zong Z."/>
        </authorList>
    </citation>
    <scope>NUCLEOTIDE SEQUENCE [LARGE SCALE GENOMIC DNA]</scope>
    <source>
        <strain evidence="3 4">120309</strain>
    </source>
</reference>
<dbReference type="InterPro" id="IPR002104">
    <property type="entry name" value="Integrase_catalytic"/>
</dbReference>
<dbReference type="InterPro" id="IPR013762">
    <property type="entry name" value="Integrase-like_cat_sf"/>
</dbReference>
<dbReference type="Gene3D" id="1.10.443.10">
    <property type="entry name" value="Intergrase catalytic core"/>
    <property type="match status" value="1"/>
</dbReference>
<proteinExistence type="predicted"/>
<dbReference type="PANTHER" id="PTHR30349">
    <property type="entry name" value="PHAGE INTEGRASE-RELATED"/>
    <property type="match status" value="1"/>
</dbReference>
<sequence length="808" mass="91557">MTELAADNDDLRTVLLQRDRPKALWHEHLAEDATPPGPRDHLSINEVLVLVDQQPIDRSDRHPLRHRMAERILVRLTEEPSDGWQGRWLSSGAEDGPGWVDDLFAPEDRGSKRQKHDNLMMGLRALLLCRIVFPGYGFLTGYRSHSLFSSARGTFRPELFAQIERRAAERSINSNQLKNVLALISKILLHTGKDVDQLTAEDLLAYRAWTRSAGDRTRSGLSLAWRLLDGIADLHGFHTIEEAGRFGQRTCGELVDDFGLRNRTVRDVIVRYLEERRASLDYASLDHLAKGLAGRFWADIELHHPEVESLHLPEDVALAWKRRIQTSHTLKANRTEMYYVPIFQSVRAFYLDLQEWAMDDPSWAAYCVPSPVRKSDIAGSGKEIKKSKAAIHQRIRERLPHLPVLVDGAERYKADQAGLLAALKAVEVDETFEHSGRRYRRTIPISYRRNDYKSDTPPDLAEDLVTGEVLDVSKSEPRAFWAWAAIETLRHTGVRVEELVEITHLALVSYRLPKTRELVPMLQIVPSKSNEERLLLVSPELASVLATVITRLRHDNGGSIPLTKRYDNKEKVTGPALPHLFQHRLGGNWYIPSTNTIQSWLNETLGRTGLVDAAGSPLRYTPHDFRRMFATDAVSSGLPIHIVSRLLGHKNVNTTQGYTAVFPEQLVRTYRAFLDTRRQQRPEAEYREPTNEEWSEFQQHFELRKLELGTCGRPYGTPCKHEHACIRCPSLRLDPKARNRLTEIIANLRDRIAEANSNGWTGEVEGLNVSLNAAAAKLTSLDRMNARAAETGKQATDLGIPIIIDVGS</sequence>
<dbReference type="InterPro" id="IPR050090">
    <property type="entry name" value="Tyrosine_recombinase_XerCD"/>
</dbReference>
<dbReference type="Proteomes" id="UP001635816">
    <property type="component" value="Unassembled WGS sequence"/>
</dbReference>
<comment type="caution">
    <text evidence="3">The sequence shown here is derived from an EMBL/GenBank/DDBJ whole genome shotgun (WGS) entry which is preliminary data.</text>
</comment>
<dbReference type="CDD" id="cd00397">
    <property type="entry name" value="DNA_BRE_C"/>
    <property type="match status" value="1"/>
</dbReference>
<evidence type="ECO:0000256" key="1">
    <source>
        <dbReference type="ARBA" id="ARBA00023172"/>
    </source>
</evidence>
<dbReference type="SUPFAM" id="SSF56349">
    <property type="entry name" value="DNA breaking-rejoining enzymes"/>
    <property type="match status" value="1"/>
</dbReference>